<dbReference type="EMBL" id="JAYGHY010000008">
    <property type="protein sequence ID" value="MEA5441762.1"/>
    <property type="molecule type" value="Genomic_DNA"/>
</dbReference>
<comment type="caution">
    <text evidence="2">The sequence shown here is derived from an EMBL/GenBank/DDBJ whole genome shotgun (WGS) entry which is preliminary data.</text>
</comment>
<sequence>MTEKLPIDGEWIISTIGKRIRIEAGRAYAIDPWAHLFMLQIQPSMVVIKDMRRTGPGAYSGYDLPLMGTLTGRLQADGSLSVSVRGALMPAQYTLIPVRVDDQLTFDLEKSGQSNEPGDEPEPGDSPQPWDPQQPDDPVPFPDEPGLDQPPVNPDPREAPVSPW</sequence>
<feature type="region of interest" description="Disordered" evidence="1">
    <location>
        <begin position="105"/>
        <end position="164"/>
    </location>
</feature>
<evidence type="ECO:0000256" key="1">
    <source>
        <dbReference type="SAM" id="MobiDB-lite"/>
    </source>
</evidence>
<dbReference type="Proteomes" id="UP001302329">
    <property type="component" value="Unassembled WGS sequence"/>
</dbReference>
<organism evidence="2 3">
    <name type="scientific">Cyanobium gracile UHCC 0281</name>
    <dbReference type="NCBI Taxonomy" id="3110309"/>
    <lineage>
        <taxon>Bacteria</taxon>
        <taxon>Bacillati</taxon>
        <taxon>Cyanobacteriota</taxon>
        <taxon>Cyanophyceae</taxon>
        <taxon>Synechococcales</taxon>
        <taxon>Prochlorococcaceae</taxon>
        <taxon>Cyanobium</taxon>
    </lineage>
</organism>
<proteinExistence type="predicted"/>
<keyword evidence="3" id="KW-1185">Reference proteome</keyword>
<feature type="compositionally biased region" description="Pro residues" evidence="1">
    <location>
        <begin position="124"/>
        <end position="143"/>
    </location>
</feature>
<evidence type="ECO:0000313" key="3">
    <source>
        <dbReference type="Proteomes" id="UP001302329"/>
    </source>
</evidence>
<evidence type="ECO:0000313" key="2">
    <source>
        <dbReference type="EMBL" id="MEA5441762.1"/>
    </source>
</evidence>
<gene>
    <name evidence="2" type="ORF">VB739_04270</name>
</gene>
<reference evidence="2 3" key="1">
    <citation type="submission" date="2023-12" db="EMBL/GenBank/DDBJ databases">
        <title>Baltic Sea Cyanobacteria.</title>
        <authorList>
            <person name="Delbaje E."/>
            <person name="Fewer D.P."/>
            <person name="Shishido T.K."/>
        </authorList>
    </citation>
    <scope>NUCLEOTIDE SEQUENCE [LARGE SCALE GENOMIC DNA]</scope>
    <source>
        <strain evidence="2 3">UHCC 0281</strain>
    </source>
</reference>
<name>A0ABU5SUQ6_9CYAN</name>
<protein>
    <submittedName>
        <fullName evidence="2">Uncharacterized protein</fullName>
    </submittedName>
</protein>
<accession>A0ABU5SUQ6</accession>